<keyword evidence="10" id="KW-0456">Lyase</keyword>
<dbReference type="GO" id="GO:0031071">
    <property type="term" value="F:cysteine desulfurase activity"/>
    <property type="evidence" value="ECO:0007669"/>
    <property type="project" value="UniProtKB-UniRule"/>
</dbReference>
<comment type="similarity">
    <text evidence="2 8">Belongs to the class-V pyridoxal-phosphate-dependent aminotransferase family. Csd subfamily.</text>
</comment>
<dbReference type="NCBIfam" id="TIGR01979">
    <property type="entry name" value="sufS"/>
    <property type="match status" value="1"/>
</dbReference>
<evidence type="ECO:0000256" key="1">
    <source>
        <dbReference type="ARBA" id="ARBA00001933"/>
    </source>
</evidence>
<dbReference type="InterPro" id="IPR000192">
    <property type="entry name" value="Aminotrans_V_dom"/>
</dbReference>
<evidence type="ECO:0000256" key="6">
    <source>
        <dbReference type="ARBA" id="ARBA00050776"/>
    </source>
</evidence>
<dbReference type="RefSeq" id="WP_183243902.1">
    <property type="nucleotide sequence ID" value="NZ_JACHEQ010000013.1"/>
</dbReference>
<evidence type="ECO:0000256" key="2">
    <source>
        <dbReference type="ARBA" id="ARBA00010447"/>
    </source>
</evidence>
<feature type="domain" description="Aminotransferase class V" evidence="9">
    <location>
        <begin position="23"/>
        <end position="391"/>
    </location>
</feature>
<sequence>MNVKELRQLFPILDQQINGKPLVYLDSAATSQKPLPVIEAIDNYYRQYNSNVHRGVHTLGTKATDAYEGAREKVRRFIGAASTEEIIFTRGTTTAINLVAASYGRANVREGDEIVITYMEHHSNIIPWQQVAKQTGATLKYIPLQPDGTIRLEDVEQTITPNTKIVAVMHVSNVLGTINPVKEIAQIAHKNGAVVVVDGAQSTPHMKVNVQDIDCDFYAFSGHKMCGPTGIGVLYGKKRLLEQMEPVEFGGEMIDFVGLYESTWKELPWKFEGGTPIIAGAIGLGVAIDFLEQVGLDHIAEHEHRLAQYALEQLSTIDGLTIYGPKERAGLVTFNIDGVHPHDVATVLDAEGIAVRAGHHCAQPLMKWLNVTATARASFYLYNTEEEVDALVSALKKTKEYFSYVF</sequence>
<dbReference type="SUPFAM" id="SSF53383">
    <property type="entry name" value="PLP-dependent transferases"/>
    <property type="match status" value="1"/>
</dbReference>
<evidence type="ECO:0000256" key="8">
    <source>
        <dbReference type="RuleBase" id="RU004506"/>
    </source>
</evidence>
<comment type="caution">
    <text evidence="10">The sequence shown here is derived from an EMBL/GenBank/DDBJ whole genome shotgun (WGS) entry which is preliminary data.</text>
</comment>
<comment type="cofactor">
    <cofactor evidence="1 7">
        <name>pyridoxal 5'-phosphate</name>
        <dbReference type="ChEBI" id="CHEBI:597326"/>
    </cofactor>
</comment>
<evidence type="ECO:0000313" key="10">
    <source>
        <dbReference type="EMBL" id="MBB5356278.1"/>
    </source>
</evidence>
<dbReference type="Pfam" id="PF00266">
    <property type="entry name" value="Aminotran_5"/>
    <property type="match status" value="1"/>
</dbReference>
<dbReference type="Gene3D" id="3.90.1150.10">
    <property type="entry name" value="Aspartate Aminotransferase, domain 1"/>
    <property type="match status" value="1"/>
</dbReference>
<dbReference type="GO" id="GO:0016829">
    <property type="term" value="F:lyase activity"/>
    <property type="evidence" value="ECO:0007669"/>
    <property type="project" value="UniProtKB-KW"/>
</dbReference>
<dbReference type="Gene3D" id="3.40.640.10">
    <property type="entry name" value="Type I PLP-dependent aspartate aminotransferase-like (Major domain)"/>
    <property type="match status" value="1"/>
</dbReference>
<dbReference type="PANTHER" id="PTHR43586">
    <property type="entry name" value="CYSTEINE DESULFURASE"/>
    <property type="match status" value="1"/>
</dbReference>
<comment type="function">
    <text evidence="8">Catalyzes the removal of elemental sulfur and selenium atoms from L-cysteine, L-cystine, L-selenocysteine, and L-selenocystine to produce L-alanine.</text>
</comment>
<evidence type="ECO:0000313" key="11">
    <source>
        <dbReference type="Proteomes" id="UP000583699"/>
    </source>
</evidence>
<accession>A0A7W8N972</accession>
<dbReference type="Proteomes" id="UP000583699">
    <property type="component" value="Unassembled WGS sequence"/>
</dbReference>
<protein>
    <recommendedName>
        <fullName evidence="3 8">Cysteine desulfurase</fullName>
        <ecNumber evidence="3 8">2.8.1.7</ecNumber>
    </recommendedName>
</protein>
<dbReference type="EMBL" id="JACHEQ010000013">
    <property type="protein sequence ID" value="MBB5356278.1"/>
    <property type="molecule type" value="Genomic_DNA"/>
</dbReference>
<dbReference type="GO" id="GO:0030170">
    <property type="term" value="F:pyridoxal phosphate binding"/>
    <property type="evidence" value="ECO:0007669"/>
    <property type="project" value="UniProtKB-UniRule"/>
</dbReference>
<dbReference type="InterPro" id="IPR016454">
    <property type="entry name" value="Cysteine_dSase"/>
</dbReference>
<dbReference type="InterPro" id="IPR015422">
    <property type="entry name" value="PyrdxlP-dep_Trfase_small"/>
</dbReference>
<evidence type="ECO:0000256" key="4">
    <source>
        <dbReference type="ARBA" id="ARBA00022679"/>
    </source>
</evidence>
<evidence type="ECO:0000256" key="5">
    <source>
        <dbReference type="ARBA" id="ARBA00022898"/>
    </source>
</evidence>
<keyword evidence="11" id="KW-1185">Reference proteome</keyword>
<evidence type="ECO:0000259" key="9">
    <source>
        <dbReference type="Pfam" id="PF00266"/>
    </source>
</evidence>
<dbReference type="CDD" id="cd06453">
    <property type="entry name" value="SufS_like"/>
    <property type="match status" value="1"/>
</dbReference>
<dbReference type="InterPro" id="IPR020578">
    <property type="entry name" value="Aminotrans_V_PyrdxlP_BS"/>
</dbReference>
<dbReference type="AlphaFoldDB" id="A0A7W8N972"/>
<dbReference type="PANTHER" id="PTHR43586:SF8">
    <property type="entry name" value="CYSTEINE DESULFURASE 1, CHLOROPLASTIC"/>
    <property type="match status" value="1"/>
</dbReference>
<keyword evidence="5 8" id="KW-0663">Pyridoxal phosphate</keyword>
<comment type="catalytic activity">
    <reaction evidence="6 8">
        <text>(sulfur carrier)-H + L-cysteine = (sulfur carrier)-SH + L-alanine</text>
        <dbReference type="Rhea" id="RHEA:43892"/>
        <dbReference type="Rhea" id="RHEA-COMP:14737"/>
        <dbReference type="Rhea" id="RHEA-COMP:14739"/>
        <dbReference type="ChEBI" id="CHEBI:29917"/>
        <dbReference type="ChEBI" id="CHEBI:35235"/>
        <dbReference type="ChEBI" id="CHEBI:57972"/>
        <dbReference type="ChEBI" id="CHEBI:64428"/>
        <dbReference type="EC" id="2.8.1.7"/>
    </reaction>
</comment>
<dbReference type="InterPro" id="IPR010970">
    <property type="entry name" value="Cys_dSase_SufS"/>
</dbReference>
<organism evidence="10 11">
    <name type="scientific">Anoxybacillus mongoliensis</name>
    <dbReference type="NCBI Taxonomy" id="452565"/>
    <lineage>
        <taxon>Bacteria</taxon>
        <taxon>Bacillati</taxon>
        <taxon>Bacillota</taxon>
        <taxon>Bacilli</taxon>
        <taxon>Bacillales</taxon>
        <taxon>Anoxybacillaceae</taxon>
        <taxon>Anoxybacillus</taxon>
    </lineage>
</organism>
<dbReference type="PIRSF" id="PIRSF005572">
    <property type="entry name" value="NifS"/>
    <property type="match status" value="1"/>
</dbReference>
<dbReference type="EC" id="2.8.1.7" evidence="3 8"/>
<proteinExistence type="inferred from homology"/>
<evidence type="ECO:0000256" key="3">
    <source>
        <dbReference type="ARBA" id="ARBA00012239"/>
    </source>
</evidence>
<dbReference type="InterPro" id="IPR015424">
    <property type="entry name" value="PyrdxlP-dep_Trfase"/>
</dbReference>
<dbReference type="GO" id="GO:0006534">
    <property type="term" value="P:cysteine metabolic process"/>
    <property type="evidence" value="ECO:0007669"/>
    <property type="project" value="UniProtKB-UniRule"/>
</dbReference>
<reference evidence="10 11" key="1">
    <citation type="submission" date="2020-08" db="EMBL/GenBank/DDBJ databases">
        <title>Genomic Encyclopedia of Type Strains, Phase IV (KMG-IV): sequencing the most valuable type-strain genomes for metagenomic binning, comparative biology and taxonomic classification.</title>
        <authorList>
            <person name="Goeker M."/>
        </authorList>
    </citation>
    <scope>NUCLEOTIDE SEQUENCE [LARGE SCALE GENOMIC DNA]</scope>
    <source>
        <strain evidence="10 11">DSM 19169</strain>
    </source>
</reference>
<dbReference type="InterPro" id="IPR015421">
    <property type="entry name" value="PyrdxlP-dep_Trfase_major"/>
</dbReference>
<gene>
    <name evidence="10" type="ORF">HNR43_002259</name>
</gene>
<keyword evidence="4 8" id="KW-0808">Transferase</keyword>
<dbReference type="PROSITE" id="PS00595">
    <property type="entry name" value="AA_TRANSFER_CLASS_5"/>
    <property type="match status" value="1"/>
</dbReference>
<evidence type="ECO:0000256" key="7">
    <source>
        <dbReference type="RuleBase" id="RU004504"/>
    </source>
</evidence>
<name>A0A7W8N972_9BACL</name>